<name>A0A4U0T0G0_9ACTN</name>
<keyword evidence="5" id="KW-1185">Reference proteome</keyword>
<reference evidence="4 5" key="1">
    <citation type="submission" date="2019-04" db="EMBL/GenBank/DDBJ databases">
        <title>Streptomyces oryziradicis sp. nov., a novel actinomycete isolated from rhizosphere soil of rice (Oryza sativa L.).</title>
        <authorList>
            <person name="Li C."/>
        </authorList>
    </citation>
    <scope>NUCLEOTIDE SEQUENCE [LARGE SCALE GENOMIC DNA]</scope>
    <source>
        <strain evidence="4 5">NEAU-C40</strain>
    </source>
</reference>
<sequence length="205" mass="22138">MTELHERYAREAAPQGAQIIGFQEVLNAPYFCQVQEPEHYRWAEPVPDGPTIVRMQAPAKELSMVIAVPVFDTAVGEVGVYICYDRHFPPHGDNRVSTSSGASPVVSACWTSSSAPALRAGPSGSSRFSARACRRASVSRGAWLIGRSPVRRGGWPTAAVGGTRGRAGPPSALPSPRALHRPPRARDPAPEVRRFAPRRRGRVPA</sequence>
<dbReference type="EMBL" id="SUMC01000042">
    <property type="protein sequence ID" value="TKA06245.1"/>
    <property type="molecule type" value="Genomic_DNA"/>
</dbReference>
<dbReference type="InterPro" id="IPR003010">
    <property type="entry name" value="C-N_Hydrolase"/>
</dbReference>
<dbReference type="SUPFAM" id="SSF56317">
    <property type="entry name" value="Carbon-nitrogen hydrolase"/>
    <property type="match status" value="1"/>
</dbReference>
<dbReference type="InterPro" id="IPR036526">
    <property type="entry name" value="C-N_Hydrolase_sf"/>
</dbReference>
<protein>
    <recommendedName>
        <fullName evidence="3">CN hydrolase domain-containing protein</fullName>
    </recommendedName>
</protein>
<dbReference type="InterPro" id="IPR050345">
    <property type="entry name" value="Aliph_Amidase/BUP"/>
</dbReference>
<accession>A0A4U0T0G0</accession>
<dbReference type="PANTHER" id="PTHR43674:SF2">
    <property type="entry name" value="BETA-UREIDOPROPIONASE"/>
    <property type="match status" value="1"/>
</dbReference>
<dbReference type="GO" id="GO:0016811">
    <property type="term" value="F:hydrolase activity, acting on carbon-nitrogen (but not peptide) bonds, in linear amides"/>
    <property type="evidence" value="ECO:0007669"/>
    <property type="project" value="UniProtKB-ARBA"/>
</dbReference>
<organism evidence="4 5">
    <name type="scientific">Actinacidiphila oryziradicis</name>
    <dbReference type="NCBI Taxonomy" id="2571141"/>
    <lineage>
        <taxon>Bacteria</taxon>
        <taxon>Bacillati</taxon>
        <taxon>Actinomycetota</taxon>
        <taxon>Actinomycetes</taxon>
        <taxon>Kitasatosporales</taxon>
        <taxon>Streptomycetaceae</taxon>
        <taxon>Actinacidiphila</taxon>
    </lineage>
</organism>
<feature type="compositionally biased region" description="Low complexity" evidence="2">
    <location>
        <begin position="156"/>
        <end position="170"/>
    </location>
</feature>
<comment type="caution">
    <text evidence="4">The sequence shown here is derived from an EMBL/GenBank/DDBJ whole genome shotgun (WGS) entry which is preliminary data.</text>
</comment>
<feature type="compositionally biased region" description="Basic residues" evidence="2">
    <location>
        <begin position="195"/>
        <end position="205"/>
    </location>
</feature>
<evidence type="ECO:0000259" key="3">
    <source>
        <dbReference type="Pfam" id="PF00795"/>
    </source>
</evidence>
<proteinExistence type="predicted"/>
<feature type="domain" description="CN hydrolase" evidence="3">
    <location>
        <begin position="3"/>
        <end position="70"/>
    </location>
</feature>
<feature type="region of interest" description="Disordered" evidence="2">
    <location>
        <begin position="154"/>
        <end position="205"/>
    </location>
</feature>
<evidence type="ECO:0000313" key="4">
    <source>
        <dbReference type="EMBL" id="TKA06245.1"/>
    </source>
</evidence>
<evidence type="ECO:0000256" key="2">
    <source>
        <dbReference type="SAM" id="MobiDB-lite"/>
    </source>
</evidence>
<evidence type="ECO:0000313" key="5">
    <source>
        <dbReference type="Proteomes" id="UP000305778"/>
    </source>
</evidence>
<feature type="compositionally biased region" description="Basic and acidic residues" evidence="2">
    <location>
        <begin position="184"/>
        <end position="194"/>
    </location>
</feature>
<evidence type="ECO:0000256" key="1">
    <source>
        <dbReference type="ARBA" id="ARBA00022801"/>
    </source>
</evidence>
<gene>
    <name evidence="4" type="ORF">FCI23_33075</name>
</gene>
<dbReference type="AlphaFoldDB" id="A0A4U0T0G0"/>
<dbReference type="PANTHER" id="PTHR43674">
    <property type="entry name" value="NITRILASE C965.09-RELATED"/>
    <property type="match status" value="1"/>
</dbReference>
<dbReference type="OrthoDB" id="9811121at2"/>
<dbReference type="Gene3D" id="3.60.110.10">
    <property type="entry name" value="Carbon-nitrogen hydrolase"/>
    <property type="match status" value="1"/>
</dbReference>
<dbReference type="Pfam" id="PF00795">
    <property type="entry name" value="CN_hydrolase"/>
    <property type="match status" value="1"/>
</dbReference>
<keyword evidence="1" id="KW-0378">Hydrolase</keyword>
<dbReference type="Proteomes" id="UP000305778">
    <property type="component" value="Unassembled WGS sequence"/>
</dbReference>